<dbReference type="InterPro" id="IPR015141">
    <property type="entry name" value="PLipase_A2_prok/fun"/>
</dbReference>
<evidence type="ECO:0000313" key="2">
    <source>
        <dbReference type="EMBL" id="QYX83591.1"/>
    </source>
</evidence>
<name>A0ABX8Y5X9_9ACTN</name>
<keyword evidence="2" id="KW-0614">Plasmid</keyword>
<proteinExistence type="predicted"/>
<evidence type="ECO:0000313" key="3">
    <source>
        <dbReference type="Proteomes" id="UP000827138"/>
    </source>
</evidence>
<dbReference type="InterPro" id="IPR036444">
    <property type="entry name" value="PLipase_A2_dom_sf"/>
</dbReference>
<dbReference type="Gene3D" id="1.20.90.10">
    <property type="entry name" value="Phospholipase A2 domain"/>
    <property type="match status" value="1"/>
</dbReference>
<protein>
    <submittedName>
        <fullName evidence="2">Phospholipase</fullName>
    </submittedName>
</protein>
<evidence type="ECO:0000256" key="1">
    <source>
        <dbReference type="SAM" id="MobiDB-lite"/>
    </source>
</evidence>
<gene>
    <name evidence="2" type="ORF">K1J60_44850</name>
</gene>
<organism evidence="2 3">
    <name type="scientific">Streptomyces akebiae</name>
    <dbReference type="NCBI Taxonomy" id="2865673"/>
    <lineage>
        <taxon>Bacteria</taxon>
        <taxon>Bacillati</taxon>
        <taxon>Actinomycetota</taxon>
        <taxon>Actinomycetes</taxon>
        <taxon>Kitasatosporales</taxon>
        <taxon>Streptomycetaceae</taxon>
        <taxon>Streptomyces</taxon>
    </lineage>
</organism>
<feature type="region of interest" description="Disordered" evidence="1">
    <location>
        <begin position="1"/>
        <end position="63"/>
    </location>
</feature>
<reference evidence="2 3" key="1">
    <citation type="submission" date="2021-08" db="EMBL/GenBank/DDBJ databases">
        <authorList>
            <person name="Ping M."/>
        </authorList>
    </citation>
    <scope>NUCLEOTIDE SEQUENCE [LARGE SCALE GENOMIC DNA]</scope>
    <source>
        <strain evidence="2 3">MG28</strain>
        <plasmid evidence="2 3">unnamed2</plasmid>
    </source>
</reference>
<keyword evidence="3" id="KW-1185">Reference proteome</keyword>
<feature type="compositionally biased region" description="Basic and acidic residues" evidence="1">
    <location>
        <begin position="45"/>
        <end position="63"/>
    </location>
</feature>
<dbReference type="EMBL" id="CP080648">
    <property type="protein sequence ID" value="QYX83591.1"/>
    <property type="molecule type" value="Genomic_DNA"/>
</dbReference>
<dbReference type="Proteomes" id="UP000827138">
    <property type="component" value="Plasmid unnamed2"/>
</dbReference>
<dbReference type="SUPFAM" id="SSF48619">
    <property type="entry name" value="Phospholipase A2, PLA2"/>
    <property type="match status" value="1"/>
</dbReference>
<dbReference type="Pfam" id="PF09056">
    <property type="entry name" value="Phospholip_A2_3"/>
    <property type="match status" value="1"/>
</dbReference>
<sequence>MATALPEGRGATRTTAHRLLGGPRSPLIPSERPQSRAATTSVSPSRREAEVSHRNDTPEEPVRRRLFTTAVTSAALALCALAATPAAAVPADKNQVLAAWTQTSASSYNAWAAAHANQGAWSAYAFNWTTDLCSKSPDNPLGFPFDKSCARHDFGYRNYKEAGAFPANKARIDNAFHADLKRVCAAYSGVKLTSCNATAWVYYQAVVNLGSSPVVG</sequence>
<accession>A0ABX8Y5X9</accession>
<geneLocation type="plasmid" evidence="2 3">
    <name>unnamed2</name>
</geneLocation>